<keyword evidence="3" id="KW-0808">Transferase</keyword>
<dbReference type="GO" id="GO:0016757">
    <property type="term" value="F:glycosyltransferase activity"/>
    <property type="evidence" value="ECO:0007669"/>
    <property type="project" value="InterPro"/>
</dbReference>
<dbReference type="Gene3D" id="3.40.50.2000">
    <property type="entry name" value="Glycogen Phosphorylase B"/>
    <property type="match status" value="2"/>
</dbReference>
<evidence type="ECO:0000259" key="1">
    <source>
        <dbReference type="Pfam" id="PF00534"/>
    </source>
</evidence>
<dbReference type="EMBL" id="LNQE01001437">
    <property type="protein sequence ID" value="KUG17491.1"/>
    <property type="molecule type" value="Genomic_DNA"/>
</dbReference>
<dbReference type="AlphaFoldDB" id="A0A0W8FAU8"/>
<dbReference type="Pfam" id="PF00534">
    <property type="entry name" value="Glycos_transf_1"/>
    <property type="match status" value="1"/>
</dbReference>
<dbReference type="PANTHER" id="PTHR45947:SF3">
    <property type="entry name" value="SULFOQUINOVOSYL TRANSFERASE SQD2"/>
    <property type="match status" value="1"/>
</dbReference>
<gene>
    <name evidence="3" type="ORF">ASZ90_012810</name>
</gene>
<organism evidence="3">
    <name type="scientific">hydrocarbon metagenome</name>
    <dbReference type="NCBI Taxonomy" id="938273"/>
    <lineage>
        <taxon>unclassified sequences</taxon>
        <taxon>metagenomes</taxon>
        <taxon>ecological metagenomes</taxon>
    </lineage>
</organism>
<feature type="domain" description="Glycosyl transferase family 1" evidence="1">
    <location>
        <begin position="173"/>
        <end position="326"/>
    </location>
</feature>
<dbReference type="PANTHER" id="PTHR45947">
    <property type="entry name" value="SULFOQUINOVOSYL TRANSFERASE SQD2"/>
    <property type="match status" value="1"/>
</dbReference>
<protein>
    <submittedName>
        <fullName evidence="3">Glycosyltransferase</fullName>
    </submittedName>
</protein>
<evidence type="ECO:0000313" key="3">
    <source>
        <dbReference type="EMBL" id="KUG17491.1"/>
    </source>
</evidence>
<dbReference type="CDD" id="cd03801">
    <property type="entry name" value="GT4_PimA-like"/>
    <property type="match status" value="1"/>
</dbReference>
<dbReference type="InterPro" id="IPR001296">
    <property type="entry name" value="Glyco_trans_1"/>
</dbReference>
<dbReference type="InterPro" id="IPR028098">
    <property type="entry name" value="Glyco_trans_4-like_N"/>
</dbReference>
<dbReference type="InterPro" id="IPR050194">
    <property type="entry name" value="Glycosyltransferase_grp1"/>
</dbReference>
<feature type="domain" description="Glycosyltransferase subfamily 4-like N-terminal" evidence="2">
    <location>
        <begin position="15"/>
        <end position="168"/>
    </location>
</feature>
<accession>A0A0W8FAU8</accession>
<reference evidence="3" key="1">
    <citation type="journal article" date="2015" name="Proc. Natl. Acad. Sci. U.S.A.">
        <title>Networks of energetic and metabolic interactions define dynamics in microbial communities.</title>
        <authorList>
            <person name="Embree M."/>
            <person name="Liu J.K."/>
            <person name="Al-Bassam M.M."/>
            <person name="Zengler K."/>
        </authorList>
    </citation>
    <scope>NUCLEOTIDE SEQUENCE</scope>
</reference>
<proteinExistence type="predicted"/>
<dbReference type="SUPFAM" id="SSF53756">
    <property type="entry name" value="UDP-Glycosyltransferase/glycogen phosphorylase"/>
    <property type="match status" value="1"/>
</dbReference>
<dbReference type="Pfam" id="PF13439">
    <property type="entry name" value="Glyco_transf_4"/>
    <property type="match status" value="1"/>
</dbReference>
<comment type="caution">
    <text evidence="3">The sequence shown here is derived from an EMBL/GenBank/DDBJ whole genome shotgun (WGS) entry which is preliminary data.</text>
</comment>
<name>A0A0W8FAU8_9ZZZZ</name>
<sequence length="350" mass="39327">MKIIQVSPYFPPHLGGVEYHVKELADGLAKRGHQVTVASSCGRWNNGFVRIPSIDLFYVPIPIKRPNLEADIYHSHVPSPLFAFMLRDSSPHVVTYHNDVVIPGNLNGHYLPRSIGAAVEGVNRKIIRPILDRAKIVISTTKSYAETSPVLKDYIHKTKIVPNAVDVSLYPRKREKRGYVLYAGRLLHYKGIESLIQAMSEVQKKADLELVLVGDGYDRSRLEEMARKLKIRARFTGRLDRSRFIDTLSHAEVLVLPTQNRLEAFGIVLLEAMACETPVLAFKTPGVAEVAGEGGMIYSSPGELGEMILELHESPNLRMNLGRKGRMAVEEKYSWPRALDMMESVYREVA</sequence>
<evidence type="ECO:0000259" key="2">
    <source>
        <dbReference type="Pfam" id="PF13439"/>
    </source>
</evidence>